<dbReference type="Proteomes" id="UP000062973">
    <property type="component" value="Chromosome"/>
</dbReference>
<dbReference type="AlphaFoldDB" id="A0A076N771"/>
<sequence length="270" mass="30033">MNQPFAPLTPQQQWQILAQAGQVLAGAVPPGWRQMRAEYRAAGRHVEVDVAVVGPDGAARPVPPPPPMVQLLGRLRAGMYQPGRGTWLAAVVVFDPGRPPQVDYVIDHEPRWRQVPPPIGFADELRFFPRAEEFVPAWLRERAQPRSEVDTLVRSPRVYDGLDSDGRPIVRREPLAPEERARVLAYLEAAPVVLAARSYAVDEFAPEEPPSVPLNFRTDGHWVWPGAVTHYLREHGVPPDPELVAHIRARGYVVPEVGEQARDRAVAAVT</sequence>
<dbReference type="HOGENOM" id="CLU_958577_0_0_11"/>
<reference evidence="1 2" key="1">
    <citation type="submission" date="2014-07" db="EMBL/GenBank/DDBJ databases">
        <title>Whole Genome Sequence of the Amycolatopsis methanolica 239.</title>
        <authorList>
            <person name="Tang B."/>
        </authorList>
    </citation>
    <scope>NUCLEOTIDE SEQUENCE [LARGE SCALE GENOMIC DNA]</scope>
    <source>
        <strain evidence="1 2">239</strain>
    </source>
</reference>
<dbReference type="PATRIC" id="fig|1068978.7.peg.6180"/>
<name>A0A076N771_AMYME</name>
<evidence type="ECO:0000313" key="2">
    <source>
        <dbReference type="Proteomes" id="UP000062973"/>
    </source>
</evidence>
<dbReference type="EMBL" id="CP009110">
    <property type="protein sequence ID" value="AIJ25847.1"/>
    <property type="molecule type" value="Genomic_DNA"/>
</dbReference>
<organism evidence="1 2">
    <name type="scientific">Amycolatopsis methanolica 239</name>
    <dbReference type="NCBI Taxonomy" id="1068978"/>
    <lineage>
        <taxon>Bacteria</taxon>
        <taxon>Bacillati</taxon>
        <taxon>Actinomycetota</taxon>
        <taxon>Actinomycetes</taxon>
        <taxon>Pseudonocardiales</taxon>
        <taxon>Pseudonocardiaceae</taxon>
        <taxon>Amycolatopsis</taxon>
        <taxon>Amycolatopsis methanolica group</taxon>
    </lineage>
</organism>
<dbReference type="RefSeq" id="WP_017984683.1">
    <property type="nucleotide sequence ID" value="NZ_AQUL01000001.1"/>
</dbReference>
<evidence type="ECO:0008006" key="3">
    <source>
        <dbReference type="Google" id="ProtNLM"/>
    </source>
</evidence>
<dbReference type="OrthoDB" id="275232at2"/>
<dbReference type="KEGG" id="amq:AMETH_5755"/>
<protein>
    <recommendedName>
        <fullName evidence="3">Ferredoxin</fullName>
    </recommendedName>
</protein>
<keyword evidence="2" id="KW-1185">Reference proteome</keyword>
<accession>A0A076N771</accession>
<dbReference type="STRING" id="1068978.AMETH_5755"/>
<dbReference type="SUPFAM" id="SSF160424">
    <property type="entry name" value="BH3703-like"/>
    <property type="match status" value="1"/>
</dbReference>
<evidence type="ECO:0000313" key="1">
    <source>
        <dbReference type="EMBL" id="AIJ25847.1"/>
    </source>
</evidence>
<proteinExistence type="predicted"/>
<dbReference type="eggNOG" id="COG0457">
    <property type="taxonomic scope" value="Bacteria"/>
</dbReference>
<gene>
    <name evidence="1" type="ORF">AMETH_5755</name>
</gene>
<dbReference type="InterPro" id="IPR036170">
    <property type="entry name" value="YezG-like_sf"/>
</dbReference>